<reference evidence="2 3" key="1">
    <citation type="submission" date="2016-10" db="EMBL/GenBank/DDBJ databases">
        <authorList>
            <person name="Varghese N."/>
            <person name="Submissions S."/>
        </authorList>
    </citation>
    <scope>NUCLEOTIDE SEQUENCE [LARGE SCALE GENOMIC DNA]</scope>
    <source>
        <strain evidence="2 3">LMG 18378</strain>
    </source>
</reference>
<feature type="transmembrane region" description="Helical" evidence="1">
    <location>
        <begin position="360"/>
        <end position="380"/>
    </location>
</feature>
<keyword evidence="1" id="KW-1133">Transmembrane helix</keyword>
<feature type="transmembrane region" description="Helical" evidence="1">
    <location>
        <begin position="140"/>
        <end position="157"/>
    </location>
</feature>
<protein>
    <submittedName>
        <fullName evidence="2">Uncharacterized protein</fullName>
    </submittedName>
</protein>
<feature type="transmembrane region" description="Helical" evidence="1">
    <location>
        <begin position="185"/>
        <end position="203"/>
    </location>
</feature>
<dbReference type="AlphaFoldDB" id="A0AAQ1HII3"/>
<keyword evidence="1" id="KW-0472">Membrane</keyword>
<dbReference type="Proteomes" id="UP000183385">
    <property type="component" value="Unassembled WGS sequence"/>
</dbReference>
<gene>
    <name evidence="2" type="ORF">SAMN05216577_101212</name>
</gene>
<feature type="transmembrane region" description="Helical" evidence="1">
    <location>
        <begin position="164"/>
        <end position="179"/>
    </location>
</feature>
<accession>A0AAQ1HII3</accession>
<sequence length="528" mass="58568">MKALVGQRSDLFRQFTWSGAISLLFVLVAFLWFGHRGLNLWDEGFLWYGVQRTMLGEVPLKDFMSYDPGRYYWSAAVMSMMGGDGIVFLRVAVSIFQFFGLFCGVYLIARSRPRLRSVDGVVLLFAAAVFVLWMFPRHKLFDISISIFLVGILACLAGSRTPRHYFGAGVGIGLIAFLGRNHGVYGAVASVAVMAWLLIGEGAREAAVKKISSWCVGVVVGYAPMLFLILFVPGFEDAFLNGVKFQISRGSTNLPLPIPWPWLVDFSTSFWLDSLRAFLVGVLFVSLLIFGGLSLLWVFFERLRGRAVPPVFVGAAFLSLPYAHYAYSRADVGHLSQGIFPLLIGCLLLIFRQNGKRRGLLLLGLLAISLIGVGANQPGWNCSGDNRCDKLVVAGDQLEVDSATAKNVQFILDLAEKYSGEHHAFIATPYWPGAYALLGVKSPLWANYALWSRGIAFEQEEVERIKAANPGVIIVVDLPLDGREELRFRNTNPHIYEYVVENFRALPDSDARCPSCRVFVAKDFPGED</sequence>
<feature type="transmembrane region" description="Helical" evidence="1">
    <location>
        <begin position="307"/>
        <end position="327"/>
    </location>
</feature>
<feature type="transmembrane region" description="Helical" evidence="1">
    <location>
        <begin position="333"/>
        <end position="351"/>
    </location>
</feature>
<evidence type="ECO:0000313" key="2">
    <source>
        <dbReference type="EMBL" id="SFB88759.1"/>
    </source>
</evidence>
<feature type="transmembrane region" description="Helical" evidence="1">
    <location>
        <begin position="87"/>
        <end position="108"/>
    </location>
</feature>
<comment type="caution">
    <text evidence="2">The sequence shown here is derived from an EMBL/GenBank/DDBJ whole genome shotgun (WGS) entry which is preliminary data.</text>
</comment>
<feature type="transmembrane region" description="Helical" evidence="1">
    <location>
        <begin position="12"/>
        <end position="33"/>
    </location>
</feature>
<feature type="transmembrane region" description="Helical" evidence="1">
    <location>
        <begin position="115"/>
        <end position="134"/>
    </location>
</feature>
<keyword evidence="3" id="KW-1185">Reference proteome</keyword>
<feature type="transmembrane region" description="Helical" evidence="1">
    <location>
        <begin position="277"/>
        <end position="300"/>
    </location>
</feature>
<feature type="transmembrane region" description="Helical" evidence="1">
    <location>
        <begin position="215"/>
        <end position="235"/>
    </location>
</feature>
<proteinExistence type="predicted"/>
<name>A0AAQ1HII3_9PSED</name>
<evidence type="ECO:0000256" key="1">
    <source>
        <dbReference type="SAM" id="Phobius"/>
    </source>
</evidence>
<evidence type="ECO:0000313" key="3">
    <source>
        <dbReference type="Proteomes" id="UP000183385"/>
    </source>
</evidence>
<keyword evidence="1" id="KW-0812">Transmembrane</keyword>
<dbReference type="EMBL" id="FOLS01000001">
    <property type="protein sequence ID" value="SFB88759.1"/>
    <property type="molecule type" value="Genomic_DNA"/>
</dbReference>
<organism evidence="2 3">
    <name type="scientific">Pseudomonas citronellolis</name>
    <dbReference type="NCBI Taxonomy" id="53408"/>
    <lineage>
        <taxon>Bacteria</taxon>
        <taxon>Pseudomonadati</taxon>
        <taxon>Pseudomonadota</taxon>
        <taxon>Gammaproteobacteria</taxon>
        <taxon>Pseudomonadales</taxon>
        <taxon>Pseudomonadaceae</taxon>
        <taxon>Pseudomonas</taxon>
    </lineage>
</organism>